<evidence type="ECO:0000259" key="1">
    <source>
        <dbReference type="Pfam" id="PF22738"/>
    </source>
</evidence>
<dbReference type="InterPro" id="IPR054567">
    <property type="entry name" value="NNH7"/>
</dbReference>
<dbReference type="OrthoDB" id="419933at2"/>
<dbReference type="Gene3D" id="3.40.50.300">
    <property type="entry name" value="P-loop containing nucleotide triphosphate hydrolases"/>
    <property type="match status" value="1"/>
</dbReference>
<dbReference type="Proteomes" id="UP000184440">
    <property type="component" value="Unassembled WGS sequence"/>
</dbReference>
<accession>A0A1M7R8M1</accession>
<dbReference type="RefSeq" id="WP_073260463.1">
    <property type="nucleotide sequence ID" value="NZ_FRCS01000008.1"/>
</dbReference>
<dbReference type="STRING" id="134849.SAMN05443668_108226"/>
<evidence type="ECO:0000313" key="2">
    <source>
        <dbReference type="EMBL" id="SHN42490.1"/>
    </source>
</evidence>
<name>A0A1M7R8M1_9ACTN</name>
<protein>
    <recommendedName>
        <fullName evidence="1">NACHT N-terminal Helical domain-containing protein</fullName>
    </recommendedName>
</protein>
<feature type="domain" description="NACHT N-terminal Helical" evidence="1">
    <location>
        <begin position="5"/>
        <end position="217"/>
    </location>
</feature>
<dbReference type="AlphaFoldDB" id="A0A1M7R8M1"/>
<dbReference type="SUPFAM" id="SSF52540">
    <property type="entry name" value="P-loop containing nucleoside triphosphate hydrolases"/>
    <property type="match status" value="1"/>
</dbReference>
<gene>
    <name evidence="2" type="ORF">SAMN05443668_108226</name>
</gene>
<reference evidence="2 3" key="1">
    <citation type="submission" date="2016-11" db="EMBL/GenBank/DDBJ databases">
        <authorList>
            <person name="Jaros S."/>
            <person name="Januszkiewicz K."/>
            <person name="Wedrychowicz H."/>
        </authorList>
    </citation>
    <scope>NUCLEOTIDE SEQUENCE [LARGE SCALE GENOMIC DNA]</scope>
    <source>
        <strain evidence="2 3">DSM 46144</strain>
    </source>
</reference>
<dbReference type="EMBL" id="FRCS01000008">
    <property type="protein sequence ID" value="SHN42490.1"/>
    <property type="molecule type" value="Genomic_DNA"/>
</dbReference>
<sequence>MFDTPRLSYGAALTLLARGDERMTRLDRALGGVLLAAAPFTGGSSLALIDPKTELMALLRHVTDIAPARIKVARGKQHLEMLEAAHTVLVLSAFFDAFRQEVGPGYDRLEVTDAERSALVQRADAPDLLGAPGIALPTVTSPFTENLGHIQARLELLADETLWFVSGLAAWTHVRPPGDDAELRRAVVERALGYYRDRYVRLGADLPEFAFWSDLDEHAATRRSVDAVGGALAAQTETLTELTRLLTTTVAGDGQASDVTAKLATQASAVLGERLWRETPGARFPLVADGFVSPRFRQAVATNDAMPSDEAWWATQDTHDGLAGYLARYLANPHAARHPLIVLGHPGAGKSLLSRIVAARLPSTAYTAILIRLRRADAEAEIYEQIEEALRAEVHERVDWGKFSRETATTKVVIFDGFDELIQTTGVVQSRYLERIAAFQAKEWHYGHSVIPIVTSRTLVMDRAKVPDGSVLIRLEDFDDDQVERWIGAWNRANAPTPGFRALTAAEALHHGDIARQPLLLTLLAVYAAQGGVESLAAEDLSGAELYRRLLDTFIARQVGDKVARDLDPADARRRATQLRGDLSLAAFAMFNRGQQFVSEDDLGHDLGALLPRSSEVTRTDAGQPVSRAEQALAAFFFIHVARSTDEATELRTYEFLHATFQEYLVAEFTVTLMHQLAADRARTADRIDAAPLDSPRLRELLSHQTLFVRAPIVAFARQRLAALGAEAADVREAAIDLFRRARDRAPNDGAAGYAPTRYDPVRRLACYTANLVTLAVLCGEPVPVAALAEPDEWTSTVRLWQAGLDAEGRSALFSKLVRTDAELVVPNYPEHVWGTSAEQRRVAQLTDDPTLDGVLAIGAELLGMPFITPTQLTRDVSRELAQLLRNRWPTPGLRRLVTYDEDVYRDLLATLEANVERLPTLSEHAVNVLVNCLIDDGPQLPPDLVLRFVRLLVGSGPPPDGAAGLLGGHRLPALALRCPYLWDDPLLAAELRLSIEYPTILPAFLLARSPERIPLEHRSEVLAALEQRFTHIGPGDFISGGVAVEMLDQFGGVLSESAAGELLAYLGHQPETAWPAVAPTALRRFLAGLPSGSTYQRLLDSVNAYLGHRGRNTDSTTLGAAIAVLDAYIAEREAQADASA</sequence>
<keyword evidence="3" id="KW-1185">Reference proteome</keyword>
<evidence type="ECO:0000313" key="3">
    <source>
        <dbReference type="Proteomes" id="UP000184440"/>
    </source>
</evidence>
<dbReference type="InterPro" id="IPR027417">
    <property type="entry name" value="P-loop_NTPase"/>
</dbReference>
<proteinExistence type="predicted"/>
<organism evidence="2 3">
    <name type="scientific">Cryptosporangium aurantiacum</name>
    <dbReference type="NCBI Taxonomy" id="134849"/>
    <lineage>
        <taxon>Bacteria</taxon>
        <taxon>Bacillati</taxon>
        <taxon>Actinomycetota</taxon>
        <taxon>Actinomycetes</taxon>
        <taxon>Cryptosporangiales</taxon>
        <taxon>Cryptosporangiaceae</taxon>
        <taxon>Cryptosporangium</taxon>
    </lineage>
</organism>
<dbReference type="Pfam" id="PF22738">
    <property type="entry name" value="NNH7"/>
    <property type="match status" value="1"/>
</dbReference>